<evidence type="ECO:0000313" key="1">
    <source>
        <dbReference type="EMBL" id="KAK4181993.1"/>
    </source>
</evidence>
<accession>A0AAN6WI11</accession>
<evidence type="ECO:0000313" key="2">
    <source>
        <dbReference type="Proteomes" id="UP001302126"/>
    </source>
</evidence>
<gene>
    <name evidence="1" type="ORF">QBC35DRAFT_230170</name>
</gene>
<dbReference type="AlphaFoldDB" id="A0AAN6WI11"/>
<keyword evidence="2" id="KW-1185">Reference proteome</keyword>
<organism evidence="1 2">
    <name type="scientific">Podospora australis</name>
    <dbReference type="NCBI Taxonomy" id="1536484"/>
    <lineage>
        <taxon>Eukaryota</taxon>
        <taxon>Fungi</taxon>
        <taxon>Dikarya</taxon>
        <taxon>Ascomycota</taxon>
        <taxon>Pezizomycotina</taxon>
        <taxon>Sordariomycetes</taxon>
        <taxon>Sordariomycetidae</taxon>
        <taxon>Sordariales</taxon>
        <taxon>Podosporaceae</taxon>
        <taxon>Podospora</taxon>
    </lineage>
</organism>
<sequence>MPMTRLRSLTFSGAILGFLMITSFLIAALAGASSGIIMLPRKGWWEMNLYRTNATMFKIGDFSGFIVSPVEDLYPKTIDHHSFNTDVCNNATLRELYSCPFNDYLDTESVNWSLLGDVARGDPKVPKNLTSAYKSLAWAEFYPTGRFVWSATTPMQPAVWLLRDIDHWKPYPVRQSVKVSDHQNNPIPLKQPQVSIQCTDPVQVVKPPQQGESYIPGAYSFRLATGLFNPSNPVFEIQSEVLADAYKSKAKFGFIDLEHHSPLPLASATYWISYHMSTTRVTALCFIDARWVESSLWMTPTDDTIPRYSSPIDQATMSARTHSV</sequence>
<comment type="caution">
    <text evidence="1">The sequence shown here is derived from an EMBL/GenBank/DDBJ whole genome shotgun (WGS) entry which is preliminary data.</text>
</comment>
<reference evidence="1" key="1">
    <citation type="journal article" date="2023" name="Mol. Phylogenet. Evol.">
        <title>Genome-scale phylogeny and comparative genomics of the fungal order Sordariales.</title>
        <authorList>
            <person name="Hensen N."/>
            <person name="Bonometti L."/>
            <person name="Westerberg I."/>
            <person name="Brannstrom I.O."/>
            <person name="Guillou S."/>
            <person name="Cros-Aarteil S."/>
            <person name="Calhoun S."/>
            <person name="Haridas S."/>
            <person name="Kuo A."/>
            <person name="Mondo S."/>
            <person name="Pangilinan J."/>
            <person name="Riley R."/>
            <person name="LaButti K."/>
            <person name="Andreopoulos B."/>
            <person name="Lipzen A."/>
            <person name="Chen C."/>
            <person name="Yan M."/>
            <person name="Daum C."/>
            <person name="Ng V."/>
            <person name="Clum A."/>
            <person name="Steindorff A."/>
            <person name="Ohm R.A."/>
            <person name="Martin F."/>
            <person name="Silar P."/>
            <person name="Natvig D.O."/>
            <person name="Lalanne C."/>
            <person name="Gautier V."/>
            <person name="Ament-Velasquez S.L."/>
            <person name="Kruys A."/>
            <person name="Hutchinson M.I."/>
            <person name="Powell A.J."/>
            <person name="Barry K."/>
            <person name="Miller A.N."/>
            <person name="Grigoriev I.V."/>
            <person name="Debuchy R."/>
            <person name="Gladieux P."/>
            <person name="Hiltunen Thoren M."/>
            <person name="Johannesson H."/>
        </authorList>
    </citation>
    <scope>NUCLEOTIDE SEQUENCE</scope>
    <source>
        <strain evidence="1">PSN309</strain>
    </source>
</reference>
<name>A0AAN6WI11_9PEZI</name>
<protein>
    <submittedName>
        <fullName evidence="1">Uncharacterized protein</fullName>
    </submittedName>
</protein>
<proteinExistence type="predicted"/>
<dbReference type="EMBL" id="MU864858">
    <property type="protein sequence ID" value="KAK4181993.1"/>
    <property type="molecule type" value="Genomic_DNA"/>
</dbReference>
<dbReference type="Proteomes" id="UP001302126">
    <property type="component" value="Unassembled WGS sequence"/>
</dbReference>
<reference evidence="1" key="2">
    <citation type="submission" date="2023-05" db="EMBL/GenBank/DDBJ databases">
        <authorList>
            <consortium name="Lawrence Berkeley National Laboratory"/>
            <person name="Steindorff A."/>
            <person name="Hensen N."/>
            <person name="Bonometti L."/>
            <person name="Westerberg I."/>
            <person name="Brannstrom I.O."/>
            <person name="Guillou S."/>
            <person name="Cros-Aarteil S."/>
            <person name="Calhoun S."/>
            <person name="Haridas S."/>
            <person name="Kuo A."/>
            <person name="Mondo S."/>
            <person name="Pangilinan J."/>
            <person name="Riley R."/>
            <person name="Labutti K."/>
            <person name="Andreopoulos B."/>
            <person name="Lipzen A."/>
            <person name="Chen C."/>
            <person name="Yanf M."/>
            <person name="Daum C."/>
            <person name="Ng V."/>
            <person name="Clum A."/>
            <person name="Ohm R."/>
            <person name="Martin F."/>
            <person name="Silar P."/>
            <person name="Natvig D."/>
            <person name="Lalanne C."/>
            <person name="Gautier V."/>
            <person name="Ament-Velasquez S.L."/>
            <person name="Kruys A."/>
            <person name="Hutchinson M.I."/>
            <person name="Powell A.J."/>
            <person name="Barry K."/>
            <person name="Miller A.N."/>
            <person name="Grigoriev I.V."/>
            <person name="Debuchy R."/>
            <person name="Gladieux P."/>
            <person name="Thoren M.H."/>
            <person name="Johannesson H."/>
        </authorList>
    </citation>
    <scope>NUCLEOTIDE SEQUENCE</scope>
    <source>
        <strain evidence="1">PSN309</strain>
    </source>
</reference>